<reference evidence="14" key="1">
    <citation type="submission" date="2017-09" db="EMBL/GenBank/DDBJ databases">
        <title>Depth-based differentiation of microbial function through sediment-hosted aquifers and enrichment of novel symbionts in the deep terrestrial subsurface.</title>
        <authorList>
            <person name="Probst A.J."/>
            <person name="Ladd B."/>
            <person name="Jarett J.K."/>
            <person name="Geller-Mcgrath D.E."/>
            <person name="Sieber C.M.K."/>
            <person name="Emerson J.B."/>
            <person name="Anantharaman K."/>
            <person name="Thomas B.C."/>
            <person name="Malmstrom R."/>
            <person name="Stieglmeier M."/>
            <person name="Klingl A."/>
            <person name="Woyke T."/>
            <person name="Ryan C.M."/>
            <person name="Banfield J.F."/>
        </authorList>
    </citation>
    <scope>NUCLEOTIDE SEQUENCE [LARGE SCALE GENOMIC DNA]</scope>
</reference>
<keyword evidence="9" id="KW-0139">CF(1)</keyword>
<dbReference type="NCBIfam" id="TIGR01039">
    <property type="entry name" value="atpD"/>
    <property type="match status" value="1"/>
</dbReference>
<dbReference type="Gene3D" id="2.40.10.170">
    <property type="match status" value="1"/>
</dbReference>
<comment type="subcellular location">
    <subcellularLocation>
        <location evidence="1">Membrane</location>
    </subcellularLocation>
</comment>
<evidence type="ECO:0000259" key="12">
    <source>
        <dbReference type="Pfam" id="PF22919"/>
    </source>
</evidence>
<dbReference type="Pfam" id="PF22919">
    <property type="entry name" value="ATP-synt_VA_C"/>
    <property type="match status" value="1"/>
</dbReference>
<feature type="domain" description="ATPase F1/V1/A1 complex alpha/beta subunit nucleotide-binding" evidence="11">
    <location>
        <begin position="132"/>
        <end position="345"/>
    </location>
</feature>
<evidence type="ECO:0000256" key="2">
    <source>
        <dbReference type="ARBA" id="ARBA00008936"/>
    </source>
</evidence>
<evidence type="ECO:0000256" key="1">
    <source>
        <dbReference type="ARBA" id="ARBA00004370"/>
    </source>
</evidence>
<dbReference type="InterPro" id="IPR005722">
    <property type="entry name" value="ATP_synth_F1_bsu"/>
</dbReference>
<name>A0A2H0TZL7_9BACT</name>
<organism evidence="13 14">
    <name type="scientific">Candidatus Magasanikbacteria bacterium CG10_big_fil_rev_8_21_14_0_10_36_16</name>
    <dbReference type="NCBI Taxonomy" id="1974645"/>
    <lineage>
        <taxon>Bacteria</taxon>
        <taxon>Candidatus Magasanikiibacteriota</taxon>
    </lineage>
</organism>
<proteinExistence type="inferred from homology"/>
<keyword evidence="6" id="KW-1278">Translocase</keyword>
<dbReference type="InterPro" id="IPR024034">
    <property type="entry name" value="ATPase_F1/V1_b/a_C"/>
</dbReference>
<keyword evidence="4" id="KW-0547">Nucleotide-binding</keyword>
<keyword evidence="7" id="KW-0406">Ion transport</keyword>
<keyword evidence="10" id="KW-0066">ATP synthesis</keyword>
<dbReference type="PANTHER" id="PTHR15184:SF71">
    <property type="entry name" value="ATP SYNTHASE SUBUNIT BETA, MITOCHONDRIAL"/>
    <property type="match status" value="1"/>
</dbReference>
<dbReference type="Gene3D" id="3.40.50.300">
    <property type="entry name" value="P-loop containing nucleotide triphosphate hydrolases"/>
    <property type="match status" value="1"/>
</dbReference>
<dbReference type="Gene3D" id="1.10.1140.10">
    <property type="entry name" value="Bovine Mitochondrial F1-atpase, Atp Synthase Beta Chain, Chain D, domain 3"/>
    <property type="match status" value="1"/>
</dbReference>
<evidence type="ECO:0000313" key="14">
    <source>
        <dbReference type="Proteomes" id="UP000230852"/>
    </source>
</evidence>
<dbReference type="InterPro" id="IPR055190">
    <property type="entry name" value="ATP-synt_VA_C"/>
</dbReference>
<evidence type="ECO:0000256" key="10">
    <source>
        <dbReference type="ARBA" id="ARBA00023310"/>
    </source>
</evidence>
<dbReference type="SUPFAM" id="SSF52540">
    <property type="entry name" value="P-loop containing nucleoside triphosphate hydrolases"/>
    <property type="match status" value="1"/>
</dbReference>
<dbReference type="Proteomes" id="UP000230852">
    <property type="component" value="Unassembled WGS sequence"/>
</dbReference>
<evidence type="ECO:0000259" key="11">
    <source>
        <dbReference type="Pfam" id="PF00006"/>
    </source>
</evidence>
<dbReference type="GO" id="GO:0045259">
    <property type="term" value="C:proton-transporting ATP synthase complex"/>
    <property type="evidence" value="ECO:0007669"/>
    <property type="project" value="UniProtKB-KW"/>
</dbReference>
<evidence type="ECO:0000256" key="6">
    <source>
        <dbReference type="ARBA" id="ARBA00022967"/>
    </source>
</evidence>
<accession>A0A2H0TZL7</accession>
<dbReference type="InterPro" id="IPR027417">
    <property type="entry name" value="P-loop_NTPase"/>
</dbReference>
<dbReference type="GO" id="GO:0046933">
    <property type="term" value="F:proton-transporting ATP synthase activity, rotational mechanism"/>
    <property type="evidence" value="ECO:0007669"/>
    <property type="project" value="InterPro"/>
</dbReference>
<evidence type="ECO:0000313" key="13">
    <source>
        <dbReference type="EMBL" id="PIR78667.1"/>
    </source>
</evidence>
<keyword evidence="5" id="KW-0067">ATP-binding</keyword>
<comment type="caution">
    <text evidence="13">The sequence shown here is derived from an EMBL/GenBank/DDBJ whole genome shotgun (WGS) entry which is preliminary data.</text>
</comment>
<comment type="similarity">
    <text evidence="2">Belongs to the ATPase alpha/beta chains family.</text>
</comment>
<evidence type="ECO:0000256" key="8">
    <source>
        <dbReference type="ARBA" id="ARBA00023136"/>
    </source>
</evidence>
<keyword evidence="8" id="KW-0472">Membrane</keyword>
<dbReference type="PANTHER" id="PTHR15184">
    <property type="entry name" value="ATP SYNTHASE"/>
    <property type="match status" value="1"/>
</dbReference>
<dbReference type="EMBL" id="PFBU01000006">
    <property type="protein sequence ID" value="PIR78667.1"/>
    <property type="molecule type" value="Genomic_DNA"/>
</dbReference>
<dbReference type="InterPro" id="IPR000194">
    <property type="entry name" value="ATPase_F1/V1/A1_a/bsu_nucl-bd"/>
</dbReference>
<keyword evidence="3" id="KW-0813">Transport</keyword>
<dbReference type="GO" id="GO:0005524">
    <property type="term" value="F:ATP binding"/>
    <property type="evidence" value="ECO:0007669"/>
    <property type="project" value="UniProtKB-KW"/>
</dbReference>
<dbReference type="SUPFAM" id="SSF47917">
    <property type="entry name" value="C-terminal domain of alpha and beta subunits of F1 ATP synthase"/>
    <property type="match status" value="1"/>
</dbReference>
<evidence type="ECO:0000256" key="3">
    <source>
        <dbReference type="ARBA" id="ARBA00022448"/>
    </source>
</evidence>
<evidence type="ECO:0000256" key="7">
    <source>
        <dbReference type="ARBA" id="ARBA00023065"/>
    </source>
</evidence>
<dbReference type="AlphaFoldDB" id="A0A2H0TZL7"/>
<dbReference type="InterPro" id="IPR050053">
    <property type="entry name" value="ATPase_alpha/beta_chains"/>
</dbReference>
<evidence type="ECO:0000256" key="9">
    <source>
        <dbReference type="ARBA" id="ARBA00023196"/>
    </source>
</evidence>
<dbReference type="InterPro" id="IPR036121">
    <property type="entry name" value="ATPase_F1/V1/A1_a/bsu_N_sf"/>
</dbReference>
<gene>
    <name evidence="13" type="ORF">COU28_00330</name>
</gene>
<dbReference type="SUPFAM" id="SSF50615">
    <property type="entry name" value="N-terminal domain of alpha and beta subunits of F1 ATP synthase"/>
    <property type="match status" value="1"/>
</dbReference>
<sequence>MKNNSGKITSIRGGVAEISFDSSPPAIHTLLVAKNLNENTFLEIIERKDQNTVLAIGLSPLDSIFQGQEVLSHDQPLSVALSKDILGRMFDMFGNPIDGLAFKSKISLSIYDDSKKVDNLFQNKKQKVVETGIKVIDLLVPFRMGDKIGLFGGAGVGKTVLITELIHNMALKKLGYSIFAGIGERIREGNDLYETLKELDMLKNTALYFGEMDKSPGSRARVGLSAATAAQYLRDTLKNNVFLFIDNIFRYTMAGMELGAILGKVPSELGYQATLEKDLATLQEKMLVSDKGAITSIQAVYVPADDLTDPAVVAIFSHLDSSLVLSRSIAEKGIYPAVDPLRSHSLALDKEITGEHHFKIASEVKATFQQYQELSHIIAILGIDELSRTDRIVAKRAERLQRFLTQPLFVTKSFNIKQGVYVPLDKTLEGCERILSGEFDEVDLDKLYMIGSLDDINKK</sequence>
<evidence type="ECO:0000256" key="5">
    <source>
        <dbReference type="ARBA" id="ARBA00022840"/>
    </source>
</evidence>
<dbReference type="Pfam" id="PF00006">
    <property type="entry name" value="ATP-synt_ab"/>
    <property type="match status" value="1"/>
</dbReference>
<feature type="domain" description="ATP synthase A/B type C-terminal" evidence="12">
    <location>
        <begin position="349"/>
        <end position="412"/>
    </location>
</feature>
<protein>
    <submittedName>
        <fullName evidence="13">F0F1 ATP synthase subunit beta</fullName>
    </submittedName>
</protein>
<evidence type="ECO:0000256" key="4">
    <source>
        <dbReference type="ARBA" id="ARBA00022741"/>
    </source>
</evidence>